<protein>
    <submittedName>
        <fullName evidence="1">Uncharacterized protein</fullName>
    </submittedName>
</protein>
<evidence type="ECO:0000313" key="2">
    <source>
        <dbReference type="Proteomes" id="UP000255508"/>
    </source>
</evidence>
<evidence type="ECO:0000313" key="1">
    <source>
        <dbReference type="EMBL" id="RDH90768.1"/>
    </source>
</evidence>
<name>A0A370DZF8_9GAMM</name>
<gene>
    <name evidence="1" type="ORF">DIZ79_08255</name>
</gene>
<comment type="caution">
    <text evidence="1">The sequence shown here is derived from an EMBL/GenBank/DDBJ whole genome shotgun (WGS) entry which is preliminary data.</text>
</comment>
<dbReference type="Proteomes" id="UP000255508">
    <property type="component" value="Unassembled WGS sequence"/>
</dbReference>
<reference evidence="1 2" key="1">
    <citation type="journal article" date="2018" name="ISME J.">
        <title>Endosymbiont genomes yield clues of tubeworm success.</title>
        <authorList>
            <person name="Li Y."/>
            <person name="Liles M.R."/>
            <person name="Halanych K.M."/>
        </authorList>
    </citation>
    <scope>NUCLEOTIDE SEQUENCE [LARGE SCALE GENOMIC DNA]</scope>
    <source>
        <strain evidence="1">A1422</strain>
    </source>
</reference>
<accession>A0A370DZF8</accession>
<proteinExistence type="predicted"/>
<sequence length="305" mass="31581">MILGASLVLVACGGGGGSDGGTTTAYTGSRTLADVTVVNGETLASGGLGASQSVGSLANATGRPQDGDNGSFILGTINVITNVVNHSLGKTASRASSQERTESDTFACSSGYVQFFLDIPDGGDSFSGYMDFIGCNEAGVLIDGRVDISGTLTINDIDSMTLTMKDASPLVVSSGVDSVTFIGTLAMYFNGVTTTTVTNLLVINGDGSVEMLENFTLVFTDGQGGNNSLTISGRYYHPVEGYVEITTPVTMLMSPFDVWPFFGTMLLTGSAGSIAQIDIINNAQYTLSIDEDGDGNWESSEVINF</sequence>
<dbReference type="EMBL" id="QFXD01000151">
    <property type="protein sequence ID" value="RDH90768.1"/>
    <property type="molecule type" value="Genomic_DNA"/>
</dbReference>
<dbReference type="AlphaFoldDB" id="A0A370DZF8"/>
<organism evidence="1 2">
    <name type="scientific">endosymbiont of Lamellibrachia luymesi</name>
    <dbReference type="NCBI Taxonomy" id="2200907"/>
    <lineage>
        <taxon>Bacteria</taxon>
        <taxon>Pseudomonadati</taxon>
        <taxon>Pseudomonadota</taxon>
        <taxon>Gammaproteobacteria</taxon>
        <taxon>sulfur-oxidizing symbionts</taxon>
    </lineage>
</organism>